<evidence type="ECO:0000259" key="6">
    <source>
        <dbReference type="Pfam" id="PF17767"/>
    </source>
</evidence>
<keyword evidence="7" id="KW-0808">Transferase</keyword>
<protein>
    <submittedName>
        <fullName evidence="7">Nicotinate phosphoribosyltransferase</fullName>
    </submittedName>
</protein>
<dbReference type="GO" id="GO:0034355">
    <property type="term" value="P:NAD+ biosynthetic process via the salvage pathway"/>
    <property type="evidence" value="ECO:0007669"/>
    <property type="project" value="TreeGrafter"/>
</dbReference>
<evidence type="ECO:0000256" key="4">
    <source>
        <dbReference type="ARBA" id="ARBA00048668"/>
    </source>
</evidence>
<sequence length="345" mass="38388">MPSAHSPLDLPSPPPSSLQADDEKSKETKKRTHAFHHSSSHASHKKDTPQRRQDQEEEEEETPTTTTTQLQAPLKRGLSSPNPGMKRRRCFAGQSSSSSSSQTVGGTGASQEIHAPLIQKETDLFHSPHEEKEEAFHGDADSRNPSASSSAPPFAPLDLPPLQMDGVPLSQRRDLSQSLSRHSSSSSCADGPIASSSSSALKPRSSRFPPHGNEEEEGEGEEEETQHGEEVSRDPPPRQGDEEDDKIHNDIKMKKKRKRRDSNTSGSFLQVSLPPVSPSLILTDWYQLAMLYANWREGRHLQKAVFEGFFRKAPFHGEYAVMAGVKQMIDFISHMRFTEDEIDFF</sequence>
<feature type="compositionally biased region" description="Low complexity" evidence="5">
    <location>
        <begin position="143"/>
        <end position="152"/>
    </location>
</feature>
<name>A0A2C6KST2_9APIC</name>
<keyword evidence="3" id="KW-0662">Pyridine nucleotide biosynthesis</keyword>
<organism evidence="7 8">
    <name type="scientific">Cystoisospora suis</name>
    <dbReference type="NCBI Taxonomy" id="483139"/>
    <lineage>
        <taxon>Eukaryota</taxon>
        <taxon>Sar</taxon>
        <taxon>Alveolata</taxon>
        <taxon>Apicomplexa</taxon>
        <taxon>Conoidasida</taxon>
        <taxon>Coccidia</taxon>
        <taxon>Eucoccidiorida</taxon>
        <taxon>Eimeriorina</taxon>
        <taxon>Sarcocystidae</taxon>
        <taxon>Cystoisospora</taxon>
    </lineage>
</organism>
<evidence type="ECO:0000256" key="1">
    <source>
        <dbReference type="ARBA" id="ARBA00004790"/>
    </source>
</evidence>
<feature type="compositionally biased region" description="Basic and acidic residues" evidence="5">
    <location>
        <begin position="45"/>
        <end position="54"/>
    </location>
</feature>
<evidence type="ECO:0000256" key="2">
    <source>
        <dbReference type="ARBA" id="ARBA00010897"/>
    </source>
</evidence>
<dbReference type="Gene3D" id="3.20.140.10">
    <property type="entry name" value="nicotinate phosphoribosyltransferase"/>
    <property type="match status" value="1"/>
</dbReference>
<dbReference type="Pfam" id="PF17767">
    <property type="entry name" value="NAPRTase_N"/>
    <property type="match status" value="1"/>
</dbReference>
<feature type="non-terminal residue" evidence="7">
    <location>
        <position position="345"/>
    </location>
</feature>
<keyword evidence="7" id="KW-0328">Glycosyltransferase</keyword>
<keyword evidence="8" id="KW-1185">Reference proteome</keyword>
<dbReference type="RefSeq" id="XP_067925066.1">
    <property type="nucleotide sequence ID" value="XM_068062959.1"/>
</dbReference>
<comment type="similarity">
    <text evidence="2">Belongs to the NAPRTase family.</text>
</comment>
<dbReference type="PANTHER" id="PTHR11098">
    <property type="entry name" value="NICOTINATE PHOSPHORIBOSYLTRANSFERASE"/>
    <property type="match status" value="1"/>
</dbReference>
<dbReference type="InterPro" id="IPR040727">
    <property type="entry name" value="NAPRTase_N"/>
</dbReference>
<dbReference type="InterPro" id="IPR007229">
    <property type="entry name" value="Nic_PRibTrfase-Fam"/>
</dbReference>
<reference evidence="7 8" key="1">
    <citation type="journal article" date="2017" name="Int. J. Parasitol.">
        <title>The genome of the protozoan parasite Cystoisospora suis and a reverse vaccinology approach to identify vaccine candidates.</title>
        <authorList>
            <person name="Palmieri N."/>
            <person name="Shrestha A."/>
            <person name="Ruttkowski B."/>
            <person name="Beck T."/>
            <person name="Vogl C."/>
            <person name="Tomley F."/>
            <person name="Blake D.P."/>
            <person name="Joachim A."/>
        </authorList>
    </citation>
    <scope>NUCLEOTIDE SEQUENCE [LARGE SCALE GENOMIC DNA]</scope>
    <source>
        <strain evidence="7 8">Wien I</strain>
    </source>
</reference>
<evidence type="ECO:0000256" key="3">
    <source>
        <dbReference type="ARBA" id="ARBA00022642"/>
    </source>
</evidence>
<comment type="catalytic activity">
    <reaction evidence="4">
        <text>5-phospho-alpha-D-ribose 1-diphosphate + nicotinate + ATP + H2O = nicotinate beta-D-ribonucleotide + ADP + phosphate + diphosphate</text>
        <dbReference type="Rhea" id="RHEA:36163"/>
        <dbReference type="ChEBI" id="CHEBI:15377"/>
        <dbReference type="ChEBI" id="CHEBI:30616"/>
        <dbReference type="ChEBI" id="CHEBI:32544"/>
        <dbReference type="ChEBI" id="CHEBI:33019"/>
        <dbReference type="ChEBI" id="CHEBI:43474"/>
        <dbReference type="ChEBI" id="CHEBI:57502"/>
        <dbReference type="ChEBI" id="CHEBI:58017"/>
        <dbReference type="ChEBI" id="CHEBI:456216"/>
        <dbReference type="EC" id="6.3.4.21"/>
    </reaction>
</comment>
<dbReference type="EMBL" id="MIGC01001151">
    <property type="protein sequence ID" value="PHJ23390.1"/>
    <property type="molecule type" value="Genomic_DNA"/>
</dbReference>
<comment type="caution">
    <text evidence="7">The sequence shown here is derived from an EMBL/GenBank/DDBJ whole genome shotgun (WGS) entry which is preliminary data.</text>
</comment>
<dbReference type="UniPathway" id="UPA00253"/>
<feature type="compositionally biased region" description="Low complexity" evidence="5">
    <location>
        <begin position="92"/>
        <end position="104"/>
    </location>
</feature>
<feature type="compositionally biased region" description="Basic and acidic residues" evidence="5">
    <location>
        <begin position="225"/>
        <end position="252"/>
    </location>
</feature>
<dbReference type="GeneID" id="94426170"/>
<feature type="compositionally biased region" description="Low complexity" evidence="5">
    <location>
        <begin position="176"/>
        <end position="203"/>
    </location>
</feature>
<dbReference type="SUPFAM" id="SSF54675">
    <property type="entry name" value="Nicotinate/Quinolinate PRTase N-terminal domain-like"/>
    <property type="match status" value="1"/>
</dbReference>
<gene>
    <name evidence="7" type="ORF">CSUI_002760</name>
</gene>
<feature type="domain" description="Nicotinate phosphoribosyltransferase N-terminal" evidence="6">
    <location>
        <begin position="282"/>
        <end position="344"/>
    </location>
</feature>
<feature type="compositionally biased region" description="Acidic residues" evidence="5">
    <location>
        <begin position="214"/>
        <end position="224"/>
    </location>
</feature>
<dbReference type="GO" id="GO:0016757">
    <property type="term" value="F:glycosyltransferase activity"/>
    <property type="evidence" value="ECO:0007669"/>
    <property type="project" value="UniProtKB-KW"/>
</dbReference>
<dbReference type="PANTHER" id="PTHR11098:SF1">
    <property type="entry name" value="NICOTINATE PHOSPHORIBOSYLTRANSFERASE"/>
    <property type="match status" value="1"/>
</dbReference>
<proteinExistence type="inferred from homology"/>
<evidence type="ECO:0000313" key="8">
    <source>
        <dbReference type="Proteomes" id="UP000221165"/>
    </source>
</evidence>
<feature type="compositionally biased region" description="Basic residues" evidence="5">
    <location>
        <begin position="27"/>
        <end position="44"/>
    </location>
</feature>
<evidence type="ECO:0000313" key="7">
    <source>
        <dbReference type="EMBL" id="PHJ23390.1"/>
    </source>
</evidence>
<feature type="compositionally biased region" description="Basic and acidic residues" evidence="5">
    <location>
        <begin position="120"/>
        <end position="142"/>
    </location>
</feature>
<comment type="pathway">
    <text evidence="1">Cofactor biosynthesis; NAD(+) biosynthesis.</text>
</comment>
<feature type="region of interest" description="Disordered" evidence="5">
    <location>
        <begin position="1"/>
        <end position="270"/>
    </location>
</feature>
<dbReference type="Proteomes" id="UP000221165">
    <property type="component" value="Unassembled WGS sequence"/>
</dbReference>
<evidence type="ECO:0000256" key="5">
    <source>
        <dbReference type="SAM" id="MobiDB-lite"/>
    </source>
</evidence>
<dbReference type="OrthoDB" id="1663848at2759"/>
<dbReference type="AlphaFoldDB" id="A0A2C6KST2"/>
<dbReference type="VEuPathDB" id="ToxoDB:CSUI_002760"/>
<accession>A0A2C6KST2</accession>
<dbReference type="GO" id="GO:0005829">
    <property type="term" value="C:cytosol"/>
    <property type="evidence" value="ECO:0007669"/>
    <property type="project" value="TreeGrafter"/>
</dbReference>
<dbReference type="GO" id="GO:0004516">
    <property type="term" value="F:nicotinate phosphoribosyltransferase activity"/>
    <property type="evidence" value="ECO:0007669"/>
    <property type="project" value="UniProtKB-EC"/>
</dbReference>